<sequence length="144" mass="16313">MKTTKIFSVLFSLVLICSFTLFSPMNISAKVKDSGSGTIDLTNEIEDNNFDEVNFKVSPGYGHLKVYIKNKGKSNVSVYLKNLTTKEIYMDKLIKPGQIYEWLSNKEGYLDGVGADKYELSFTSNGKPLNVYYSYKAADTEWKE</sequence>
<dbReference type="RefSeq" id="WP_000858879.1">
    <property type="nucleotide sequence ID" value="NZ_NFDL01000012.1"/>
</dbReference>
<organism evidence="2 3">
    <name type="scientific">Bacillus thuringiensis serovar pingluonsis</name>
    <dbReference type="NCBI Taxonomy" id="180881"/>
    <lineage>
        <taxon>Bacteria</taxon>
        <taxon>Bacillati</taxon>
        <taxon>Bacillota</taxon>
        <taxon>Bacilli</taxon>
        <taxon>Bacillales</taxon>
        <taxon>Bacillaceae</taxon>
        <taxon>Bacillus</taxon>
        <taxon>Bacillus cereus group</taxon>
    </lineage>
</organism>
<feature type="signal peptide" evidence="1">
    <location>
        <begin position="1"/>
        <end position="29"/>
    </location>
</feature>
<name>A0A243BQH1_BACTU</name>
<reference evidence="2 3" key="1">
    <citation type="submission" date="2016-10" db="EMBL/GenBank/DDBJ databases">
        <title>Comparative genomics of Bacillus thuringiensis reveals a path to pathogens against multiple invertebrate hosts.</title>
        <authorList>
            <person name="Zheng J."/>
            <person name="Gao Q."/>
            <person name="Liu H."/>
            <person name="Peng D."/>
            <person name="Ruan L."/>
            <person name="Sun M."/>
        </authorList>
    </citation>
    <scope>NUCLEOTIDE SEQUENCE [LARGE SCALE GENOMIC DNA]</scope>
    <source>
        <strain evidence="2">BGSC 4BX1</strain>
    </source>
</reference>
<gene>
    <name evidence="2" type="ORF">BK742_03355</name>
</gene>
<dbReference type="EMBL" id="NFDL01000012">
    <property type="protein sequence ID" value="OTY48976.1"/>
    <property type="molecule type" value="Genomic_DNA"/>
</dbReference>
<protein>
    <recommendedName>
        <fullName evidence="4">DUF4352 domain-containing protein</fullName>
    </recommendedName>
</protein>
<keyword evidence="1" id="KW-0732">Signal</keyword>
<evidence type="ECO:0000313" key="2">
    <source>
        <dbReference type="EMBL" id="OTY48976.1"/>
    </source>
</evidence>
<dbReference type="AlphaFoldDB" id="A0A243BQH1"/>
<evidence type="ECO:0008006" key="4">
    <source>
        <dbReference type="Google" id="ProtNLM"/>
    </source>
</evidence>
<proteinExistence type="predicted"/>
<accession>A0A243BQH1</accession>
<dbReference type="Proteomes" id="UP000195089">
    <property type="component" value="Unassembled WGS sequence"/>
</dbReference>
<evidence type="ECO:0000256" key="1">
    <source>
        <dbReference type="SAM" id="SignalP"/>
    </source>
</evidence>
<evidence type="ECO:0000313" key="3">
    <source>
        <dbReference type="Proteomes" id="UP000195089"/>
    </source>
</evidence>
<feature type="chain" id="PRO_5011234702" description="DUF4352 domain-containing protein" evidence="1">
    <location>
        <begin position="30"/>
        <end position="144"/>
    </location>
</feature>
<comment type="caution">
    <text evidence="2">The sequence shown here is derived from an EMBL/GenBank/DDBJ whole genome shotgun (WGS) entry which is preliminary data.</text>
</comment>